<evidence type="ECO:0000313" key="1">
    <source>
        <dbReference type="EMBL" id="KAK2556896.1"/>
    </source>
</evidence>
<sequence length="100" mass="11380">MRNGKADEKFFVETENFIAELSLTFIINDQKLTIYKLDKIKHMLCHKGFPEKNLTFYFFSKMACFLCKIKDTTYGIPFSNKPGGAAMSLGNVIMAALRSP</sequence>
<proteinExistence type="predicted"/>
<dbReference type="EMBL" id="JARQWQ010000053">
    <property type="protein sequence ID" value="KAK2556896.1"/>
    <property type="molecule type" value="Genomic_DNA"/>
</dbReference>
<dbReference type="AlphaFoldDB" id="A0AAD9Q9K5"/>
<reference evidence="1" key="1">
    <citation type="journal article" date="2023" name="G3 (Bethesda)">
        <title>Whole genome assembly and annotation of the endangered Caribbean coral Acropora cervicornis.</title>
        <authorList>
            <person name="Selwyn J.D."/>
            <person name="Vollmer S.V."/>
        </authorList>
    </citation>
    <scope>NUCLEOTIDE SEQUENCE</scope>
    <source>
        <strain evidence="1">K2</strain>
    </source>
</reference>
<accession>A0AAD9Q9K5</accession>
<protein>
    <submittedName>
        <fullName evidence="1">Uncharacterized protein</fullName>
    </submittedName>
</protein>
<reference evidence="1" key="2">
    <citation type="journal article" date="2023" name="Science">
        <title>Genomic signatures of disease resistance in endangered staghorn corals.</title>
        <authorList>
            <person name="Vollmer S.V."/>
            <person name="Selwyn J.D."/>
            <person name="Despard B.A."/>
            <person name="Roesel C.L."/>
        </authorList>
    </citation>
    <scope>NUCLEOTIDE SEQUENCE</scope>
    <source>
        <strain evidence="1">K2</strain>
    </source>
</reference>
<comment type="caution">
    <text evidence="1">The sequence shown here is derived from an EMBL/GenBank/DDBJ whole genome shotgun (WGS) entry which is preliminary data.</text>
</comment>
<evidence type="ECO:0000313" key="2">
    <source>
        <dbReference type="Proteomes" id="UP001249851"/>
    </source>
</evidence>
<dbReference type="Proteomes" id="UP001249851">
    <property type="component" value="Unassembled WGS sequence"/>
</dbReference>
<name>A0AAD9Q9K5_ACRCE</name>
<gene>
    <name evidence="1" type="ORF">P5673_021114</name>
</gene>
<keyword evidence="2" id="KW-1185">Reference proteome</keyword>
<organism evidence="1 2">
    <name type="scientific">Acropora cervicornis</name>
    <name type="common">Staghorn coral</name>
    <dbReference type="NCBI Taxonomy" id="6130"/>
    <lineage>
        <taxon>Eukaryota</taxon>
        <taxon>Metazoa</taxon>
        <taxon>Cnidaria</taxon>
        <taxon>Anthozoa</taxon>
        <taxon>Hexacorallia</taxon>
        <taxon>Scleractinia</taxon>
        <taxon>Astrocoeniina</taxon>
        <taxon>Acroporidae</taxon>
        <taxon>Acropora</taxon>
    </lineage>
</organism>